<gene>
    <name evidence="3 5" type="primary">rpoH</name>
    <name evidence="3" type="synonym">rpo5</name>
</gene>
<dbReference type="Pfam" id="PF01191">
    <property type="entry name" value="RNA_pol_Rpb5_C"/>
    <property type="match status" value="1"/>
</dbReference>
<keyword evidence="3 5" id="KW-0808">Transferase</keyword>
<dbReference type="AlphaFoldDB" id="A0A075H848"/>
<protein>
    <recommendedName>
        <fullName evidence="3">DNA-directed RNA polymerase subunit Rpo5</fullName>
        <ecNumber evidence="3">2.7.7.6</ecNumber>
    </recommendedName>
    <alternativeName>
        <fullName evidence="3">DNA-directed RNA polymerase subunit H</fullName>
    </alternativeName>
</protein>
<dbReference type="InterPro" id="IPR014381">
    <property type="entry name" value="Arch_Rpo5/euc_Rpb5"/>
</dbReference>
<keyword evidence="2 3" id="KW-0804">Transcription</keyword>
<evidence type="ECO:0000313" key="5">
    <source>
        <dbReference type="EMBL" id="AIF11235.1"/>
    </source>
</evidence>
<dbReference type="NCBIfam" id="NF007129">
    <property type="entry name" value="PRK09570.1"/>
    <property type="match status" value="1"/>
</dbReference>
<comment type="similarity">
    <text evidence="3">Belongs to the archaeal Rpo5/eukaryotic RPB5 RNA polymerase subunit family.</text>
</comment>
<accession>A0A075H848</accession>
<comment type="catalytic activity">
    <reaction evidence="3">
        <text>RNA(n) + a ribonucleoside 5'-triphosphate = RNA(n+1) + diphosphate</text>
        <dbReference type="Rhea" id="RHEA:21248"/>
        <dbReference type="Rhea" id="RHEA-COMP:14527"/>
        <dbReference type="Rhea" id="RHEA-COMP:17342"/>
        <dbReference type="ChEBI" id="CHEBI:33019"/>
        <dbReference type="ChEBI" id="CHEBI:61557"/>
        <dbReference type="ChEBI" id="CHEBI:140395"/>
        <dbReference type="EC" id="2.7.7.6"/>
    </reaction>
</comment>
<keyword evidence="1 3" id="KW-0240">DNA-directed RNA polymerase</keyword>
<proteinExistence type="inferred from homology"/>
<evidence type="ECO:0000256" key="1">
    <source>
        <dbReference type="ARBA" id="ARBA00022478"/>
    </source>
</evidence>
<dbReference type="EMBL" id="KF900912">
    <property type="protein sequence ID" value="AIF11235.1"/>
    <property type="molecule type" value="Genomic_DNA"/>
</dbReference>
<dbReference type="HAMAP" id="MF_00025">
    <property type="entry name" value="RNApol_Rpo5_RPB5"/>
    <property type="match status" value="1"/>
</dbReference>
<dbReference type="InterPro" id="IPR035913">
    <property type="entry name" value="RPB5-like_sf"/>
</dbReference>
<evidence type="ECO:0000259" key="4">
    <source>
        <dbReference type="Pfam" id="PF01191"/>
    </source>
</evidence>
<dbReference type="EC" id="2.7.7.6" evidence="3"/>
<comment type="subcellular location">
    <subcellularLocation>
        <location evidence="3">Cytoplasm</location>
    </subcellularLocation>
</comment>
<dbReference type="Gene3D" id="3.90.940.20">
    <property type="entry name" value="RPB5-like RNA polymerase subunit"/>
    <property type="match status" value="1"/>
</dbReference>
<dbReference type="PANTHER" id="PTHR10535:SF0">
    <property type="entry name" value="DNA-DIRECTED RNA POLYMERASES I, II, AND III SUBUNIT RPABC1"/>
    <property type="match status" value="1"/>
</dbReference>
<dbReference type="GO" id="GO:0003899">
    <property type="term" value="F:DNA-directed RNA polymerase activity"/>
    <property type="evidence" value="ECO:0007669"/>
    <property type="project" value="UniProtKB-UniRule"/>
</dbReference>
<keyword evidence="3 5" id="KW-0548">Nucleotidyltransferase</keyword>
<organism evidence="5">
    <name type="scientific">uncultured marine group II/III euryarchaeote KM3_51_D01</name>
    <dbReference type="NCBI Taxonomy" id="1456454"/>
    <lineage>
        <taxon>Archaea</taxon>
        <taxon>Methanobacteriati</taxon>
        <taxon>Methanobacteriota</taxon>
        <taxon>environmental samples</taxon>
    </lineage>
</organism>
<reference evidence="5" key="1">
    <citation type="journal article" date="2014" name="Genome Biol. Evol.">
        <title>Pangenome evidence for extensive interdomain horizontal transfer affecting lineage core and shell genes in uncultured planktonic thaumarchaeota and euryarchaeota.</title>
        <authorList>
            <person name="Deschamps P."/>
            <person name="Zivanovic Y."/>
            <person name="Moreira D."/>
            <person name="Rodriguez-Valera F."/>
            <person name="Lopez-Garcia P."/>
        </authorList>
    </citation>
    <scope>NUCLEOTIDE SEQUENCE</scope>
</reference>
<dbReference type="GO" id="GO:0005737">
    <property type="term" value="C:cytoplasm"/>
    <property type="evidence" value="ECO:0007669"/>
    <property type="project" value="UniProtKB-SubCell"/>
</dbReference>
<comment type="subunit">
    <text evidence="3">Part of the RNA polymerase complex.</text>
</comment>
<dbReference type="PANTHER" id="PTHR10535">
    <property type="entry name" value="DNA-DIRECTED RNA POLYMERASES I, II, AND III SUBUNIT RPABC1"/>
    <property type="match status" value="1"/>
</dbReference>
<evidence type="ECO:0000256" key="3">
    <source>
        <dbReference type="HAMAP-Rule" id="MF_00025"/>
    </source>
</evidence>
<dbReference type="SUPFAM" id="SSF55287">
    <property type="entry name" value="RPB5-like RNA polymerase subunit"/>
    <property type="match status" value="1"/>
</dbReference>
<dbReference type="GO" id="GO:0006362">
    <property type="term" value="P:transcription elongation by RNA polymerase I"/>
    <property type="evidence" value="ECO:0007669"/>
    <property type="project" value="TreeGrafter"/>
</dbReference>
<feature type="domain" description="RNA polymerase subunit H/Rpb5 C-terminal" evidence="4">
    <location>
        <begin position="8"/>
        <end position="80"/>
    </location>
</feature>
<evidence type="ECO:0000256" key="2">
    <source>
        <dbReference type="ARBA" id="ARBA00023163"/>
    </source>
</evidence>
<dbReference type="InterPro" id="IPR000783">
    <property type="entry name" value="RNA_pol_subH/Rpb5_C"/>
</dbReference>
<dbReference type="GO" id="GO:0042797">
    <property type="term" value="P:tRNA transcription by RNA polymerase III"/>
    <property type="evidence" value="ECO:0007669"/>
    <property type="project" value="TreeGrafter"/>
</dbReference>
<dbReference type="GO" id="GO:0000428">
    <property type="term" value="C:DNA-directed RNA polymerase complex"/>
    <property type="evidence" value="ECO:0007669"/>
    <property type="project" value="UniProtKB-KW"/>
</dbReference>
<dbReference type="GO" id="GO:0006366">
    <property type="term" value="P:transcription by RNA polymerase II"/>
    <property type="evidence" value="ECO:0007669"/>
    <property type="project" value="TreeGrafter"/>
</dbReference>
<comment type="function">
    <text evidence="3">DNA-dependent RNA polymerase (RNAP) catalyzes the transcription of DNA into RNA using the four ribonucleoside triphosphates as substrates.</text>
</comment>
<name>A0A075H848_9EURY</name>
<sequence>MAEEKSTFDVSAHSLVPKHEILEEKDVEIVLAKYGAERRQLPKIPKNDPAIKGLKASKGQVIRINRKSETAGKTIYYRVVI</sequence>
<keyword evidence="3" id="KW-0963">Cytoplasm</keyword>
<dbReference type="GO" id="GO:0003677">
    <property type="term" value="F:DNA binding"/>
    <property type="evidence" value="ECO:0007669"/>
    <property type="project" value="InterPro"/>
</dbReference>